<evidence type="ECO:0000313" key="2">
    <source>
        <dbReference type="Proteomes" id="UP000290289"/>
    </source>
</evidence>
<dbReference type="AlphaFoldDB" id="A0A498IYK6"/>
<reference evidence="1 2" key="1">
    <citation type="submission" date="2018-10" db="EMBL/GenBank/DDBJ databases">
        <title>A high-quality apple genome assembly.</title>
        <authorList>
            <person name="Hu J."/>
        </authorList>
    </citation>
    <scope>NUCLEOTIDE SEQUENCE [LARGE SCALE GENOMIC DNA]</scope>
    <source>
        <strain evidence="2">cv. HFTH1</strain>
        <tissue evidence="1">Young leaf</tissue>
    </source>
</reference>
<organism evidence="1 2">
    <name type="scientific">Malus domestica</name>
    <name type="common">Apple</name>
    <name type="synonym">Pyrus malus</name>
    <dbReference type="NCBI Taxonomy" id="3750"/>
    <lineage>
        <taxon>Eukaryota</taxon>
        <taxon>Viridiplantae</taxon>
        <taxon>Streptophyta</taxon>
        <taxon>Embryophyta</taxon>
        <taxon>Tracheophyta</taxon>
        <taxon>Spermatophyta</taxon>
        <taxon>Magnoliopsida</taxon>
        <taxon>eudicotyledons</taxon>
        <taxon>Gunneridae</taxon>
        <taxon>Pentapetalae</taxon>
        <taxon>rosids</taxon>
        <taxon>fabids</taxon>
        <taxon>Rosales</taxon>
        <taxon>Rosaceae</taxon>
        <taxon>Amygdaloideae</taxon>
        <taxon>Maleae</taxon>
        <taxon>Malus</taxon>
    </lineage>
</organism>
<sequence length="145" mass="16486">MVQVDPFKLLAGNAGRVDSSSSGRRTQCTRLPLYAGSGRGECRLALPHLWRGCSQFLLLVVAPNLSADTVRGDWIDVVMSSHRRLFAARTHPGSRWVQRRFHQTWWKHYYVGSTAHQTFANMSKLLKAIEESKLVSSYFLKTMHP</sequence>
<comment type="caution">
    <text evidence="1">The sequence shown here is derived from an EMBL/GenBank/DDBJ whole genome shotgun (WGS) entry which is preliminary data.</text>
</comment>
<keyword evidence="2" id="KW-1185">Reference proteome</keyword>
<gene>
    <name evidence="1" type="ORF">DVH24_042257</name>
</gene>
<proteinExistence type="predicted"/>
<name>A0A498IYK6_MALDO</name>
<evidence type="ECO:0000313" key="1">
    <source>
        <dbReference type="EMBL" id="RXH88186.1"/>
    </source>
</evidence>
<dbReference type="Proteomes" id="UP000290289">
    <property type="component" value="Chromosome 10"/>
</dbReference>
<accession>A0A498IYK6</accession>
<dbReference type="EMBL" id="RDQH01000336">
    <property type="protein sequence ID" value="RXH88186.1"/>
    <property type="molecule type" value="Genomic_DNA"/>
</dbReference>
<protein>
    <submittedName>
        <fullName evidence="1">Uncharacterized protein</fullName>
    </submittedName>
</protein>